<evidence type="ECO:0000313" key="3">
    <source>
        <dbReference type="EMBL" id="KAH7421079.1"/>
    </source>
</evidence>
<organism evidence="3 4">
    <name type="scientific">Ceratopteris richardii</name>
    <name type="common">Triangle waterfern</name>
    <dbReference type="NCBI Taxonomy" id="49495"/>
    <lineage>
        <taxon>Eukaryota</taxon>
        <taxon>Viridiplantae</taxon>
        <taxon>Streptophyta</taxon>
        <taxon>Embryophyta</taxon>
        <taxon>Tracheophyta</taxon>
        <taxon>Polypodiopsida</taxon>
        <taxon>Polypodiidae</taxon>
        <taxon>Polypodiales</taxon>
        <taxon>Pteridineae</taxon>
        <taxon>Pteridaceae</taxon>
        <taxon>Parkerioideae</taxon>
        <taxon>Ceratopteris</taxon>
    </lineage>
</organism>
<protein>
    <recommendedName>
        <fullName evidence="2">Bifunctional inhibitor/plant lipid transfer protein/seed storage helical domain-containing protein</fullName>
    </recommendedName>
</protein>
<dbReference type="Proteomes" id="UP000825935">
    <property type="component" value="Chromosome 13"/>
</dbReference>
<evidence type="ECO:0000313" key="4">
    <source>
        <dbReference type="Proteomes" id="UP000825935"/>
    </source>
</evidence>
<sequence>MEGKWQRVASVATLLLVVCTVIGPALTDNGGSVDAAACSPFLLLNCIGTRGAVDAKCCNAVKQVLQPGCFCSEYRKGVVDSSSIIPLAKRCKVNLHIGGKC</sequence>
<dbReference type="EMBL" id="CM035418">
    <property type="protein sequence ID" value="KAH7421079.1"/>
    <property type="molecule type" value="Genomic_DNA"/>
</dbReference>
<feature type="signal peptide" evidence="1">
    <location>
        <begin position="1"/>
        <end position="27"/>
    </location>
</feature>
<dbReference type="SMART" id="SM00499">
    <property type="entry name" value="AAI"/>
    <property type="match status" value="1"/>
</dbReference>
<dbReference type="InterPro" id="IPR016140">
    <property type="entry name" value="Bifunc_inhib/LTP/seed_store"/>
</dbReference>
<proteinExistence type="predicted"/>
<feature type="domain" description="Bifunctional inhibitor/plant lipid transfer protein/seed storage helical" evidence="2">
    <location>
        <begin position="38"/>
        <end position="101"/>
    </location>
</feature>
<keyword evidence="1" id="KW-0732">Signal</keyword>
<dbReference type="SUPFAM" id="SSF47699">
    <property type="entry name" value="Bifunctional inhibitor/lipid-transfer protein/seed storage 2S albumin"/>
    <property type="match status" value="1"/>
</dbReference>
<comment type="caution">
    <text evidence="3">The sequence shown here is derived from an EMBL/GenBank/DDBJ whole genome shotgun (WGS) entry which is preliminary data.</text>
</comment>
<keyword evidence="4" id="KW-1185">Reference proteome</keyword>
<accession>A0A8T2TKC6</accession>
<gene>
    <name evidence="3" type="ORF">KP509_13G039600</name>
</gene>
<dbReference type="InterPro" id="IPR036312">
    <property type="entry name" value="Bifun_inhib/LTP/seed_sf"/>
</dbReference>
<evidence type="ECO:0000259" key="2">
    <source>
        <dbReference type="SMART" id="SM00499"/>
    </source>
</evidence>
<dbReference type="OMA" id="CTRSTQA"/>
<name>A0A8T2TKC6_CERRI</name>
<dbReference type="AlphaFoldDB" id="A0A8T2TKC6"/>
<reference evidence="3" key="1">
    <citation type="submission" date="2021-08" db="EMBL/GenBank/DDBJ databases">
        <title>WGS assembly of Ceratopteris richardii.</title>
        <authorList>
            <person name="Marchant D.B."/>
            <person name="Chen G."/>
            <person name="Jenkins J."/>
            <person name="Shu S."/>
            <person name="Leebens-Mack J."/>
            <person name="Grimwood J."/>
            <person name="Schmutz J."/>
            <person name="Soltis P."/>
            <person name="Soltis D."/>
            <person name="Chen Z.-H."/>
        </authorList>
    </citation>
    <scope>NUCLEOTIDE SEQUENCE</scope>
    <source>
        <strain evidence="3">Whitten #5841</strain>
        <tissue evidence="3">Leaf</tissue>
    </source>
</reference>
<feature type="chain" id="PRO_5035775314" description="Bifunctional inhibitor/plant lipid transfer protein/seed storage helical domain-containing protein" evidence="1">
    <location>
        <begin position="28"/>
        <end position="101"/>
    </location>
</feature>
<evidence type="ECO:0000256" key="1">
    <source>
        <dbReference type="SAM" id="SignalP"/>
    </source>
</evidence>